<keyword evidence="8" id="KW-1133">Transmembrane helix</keyword>
<dbReference type="PANTHER" id="PTHR21666:SF288">
    <property type="entry name" value="CELL DIVISION PROTEIN YTFB"/>
    <property type="match status" value="1"/>
</dbReference>
<dbReference type="EMBL" id="AP024233">
    <property type="protein sequence ID" value="BCO10096.1"/>
    <property type="molecule type" value="Genomic_DNA"/>
</dbReference>
<accession>A0A915U2E1</accession>
<evidence type="ECO:0000313" key="10">
    <source>
        <dbReference type="EMBL" id="BCO10096.1"/>
    </source>
</evidence>
<dbReference type="GO" id="GO:0004222">
    <property type="term" value="F:metalloendopeptidase activity"/>
    <property type="evidence" value="ECO:0007669"/>
    <property type="project" value="TreeGrafter"/>
</dbReference>
<evidence type="ECO:0000256" key="1">
    <source>
        <dbReference type="ARBA" id="ARBA00001947"/>
    </source>
</evidence>
<protein>
    <recommendedName>
        <fullName evidence="9">M23ase beta-sheet core domain-containing protein</fullName>
    </recommendedName>
</protein>
<dbReference type="InterPro" id="IPR050570">
    <property type="entry name" value="Cell_wall_metabolism_enzyme"/>
</dbReference>
<dbReference type="Gene3D" id="2.70.70.10">
    <property type="entry name" value="Glucose Permease (Domain IIA)"/>
    <property type="match status" value="1"/>
</dbReference>
<name>A0A915U2E1_9BACT</name>
<feature type="coiled-coil region" evidence="7">
    <location>
        <begin position="76"/>
        <end position="128"/>
    </location>
</feature>
<keyword evidence="2" id="KW-0645">Protease</keyword>
<keyword evidence="3" id="KW-0479">Metal-binding</keyword>
<sequence>MADNTLHIIVTGEQGRGRTFVLRKKTIRNSLLGILLLALLLSTTSLQGLRYFQENLQLQSKIATLHTQLADRDRELAALDTDRRELHHQLAEAAEKQLQLEEEKNRLAAAYEEKIAALKKEQEELLATSISRLDQRSRVIETVMDKLGVELKVEDDPDHSGGLFIAMDGKYGDKLLGRTDHYLEVLNRVPLGRPVSASISSRFGRRTDPMNKKQAFHSGIDFRSNYGDKVRATGDAVVKVSSRNKGLGNYIILDHGNGYETVFAHLSKRLVKRGDRITRGQVIGLVGNTGRSTGAHLHYELRRNGRAINPMPFFTLAGIDLNANN</sequence>
<dbReference type="GO" id="GO:0006508">
    <property type="term" value="P:proteolysis"/>
    <property type="evidence" value="ECO:0007669"/>
    <property type="project" value="UniProtKB-KW"/>
</dbReference>
<reference evidence="10" key="1">
    <citation type="submission" date="2020-12" db="EMBL/GenBank/DDBJ databases">
        <title>Desulfobium dissulfuricans gen. nov., sp. nov., a novel mesophilic, sulfate-reducing bacterium isolated from a deep-sea hydrothermal vent.</title>
        <authorList>
            <person name="Hashimoto Y."/>
            <person name="Tame A."/>
            <person name="Sawayama S."/>
            <person name="Miyazaki J."/>
            <person name="Takai K."/>
            <person name="Nakagawa S."/>
        </authorList>
    </citation>
    <scope>NUCLEOTIDE SEQUENCE</scope>
    <source>
        <strain evidence="10">GF1</strain>
    </source>
</reference>
<evidence type="ECO:0000256" key="4">
    <source>
        <dbReference type="ARBA" id="ARBA00022801"/>
    </source>
</evidence>
<dbReference type="KEGG" id="ddu:GF1_24720"/>
<keyword evidence="6" id="KW-0482">Metalloprotease</keyword>
<proteinExistence type="predicted"/>
<dbReference type="InterPro" id="IPR016047">
    <property type="entry name" value="M23ase_b-sheet_dom"/>
</dbReference>
<evidence type="ECO:0000259" key="9">
    <source>
        <dbReference type="Pfam" id="PF01551"/>
    </source>
</evidence>
<evidence type="ECO:0000256" key="6">
    <source>
        <dbReference type="ARBA" id="ARBA00023049"/>
    </source>
</evidence>
<evidence type="ECO:0000256" key="2">
    <source>
        <dbReference type="ARBA" id="ARBA00022670"/>
    </source>
</evidence>
<keyword evidence="7" id="KW-0175">Coiled coil</keyword>
<dbReference type="RefSeq" id="WP_267926832.1">
    <property type="nucleotide sequence ID" value="NZ_AP024233.1"/>
</dbReference>
<comment type="cofactor">
    <cofactor evidence="1">
        <name>Zn(2+)</name>
        <dbReference type="ChEBI" id="CHEBI:29105"/>
    </cofactor>
</comment>
<dbReference type="AlphaFoldDB" id="A0A915U2E1"/>
<gene>
    <name evidence="10" type="ORF">GF1_24720</name>
</gene>
<evidence type="ECO:0000256" key="5">
    <source>
        <dbReference type="ARBA" id="ARBA00022833"/>
    </source>
</evidence>
<dbReference type="PANTHER" id="PTHR21666">
    <property type="entry name" value="PEPTIDASE-RELATED"/>
    <property type="match status" value="1"/>
</dbReference>
<evidence type="ECO:0000256" key="7">
    <source>
        <dbReference type="SAM" id="Coils"/>
    </source>
</evidence>
<keyword evidence="4" id="KW-0378">Hydrolase</keyword>
<feature type="domain" description="M23ase beta-sheet core" evidence="9">
    <location>
        <begin position="216"/>
        <end position="310"/>
    </location>
</feature>
<dbReference type="InterPro" id="IPR011055">
    <property type="entry name" value="Dup_hybrid_motif"/>
</dbReference>
<dbReference type="SUPFAM" id="SSF51261">
    <property type="entry name" value="Duplicated hybrid motif"/>
    <property type="match status" value="1"/>
</dbReference>
<keyword evidence="11" id="KW-1185">Reference proteome</keyword>
<dbReference type="Pfam" id="PF01551">
    <property type="entry name" value="Peptidase_M23"/>
    <property type="match status" value="1"/>
</dbReference>
<keyword evidence="5" id="KW-0862">Zinc</keyword>
<organism evidence="10 11">
    <name type="scientific">Desulfolithobacter dissulfuricans</name>
    <dbReference type="NCBI Taxonomy" id="2795293"/>
    <lineage>
        <taxon>Bacteria</taxon>
        <taxon>Pseudomonadati</taxon>
        <taxon>Thermodesulfobacteriota</taxon>
        <taxon>Desulfobulbia</taxon>
        <taxon>Desulfobulbales</taxon>
        <taxon>Desulfobulbaceae</taxon>
        <taxon>Desulfolithobacter</taxon>
    </lineage>
</organism>
<evidence type="ECO:0000313" key="11">
    <source>
        <dbReference type="Proteomes" id="UP001063350"/>
    </source>
</evidence>
<evidence type="ECO:0000256" key="8">
    <source>
        <dbReference type="SAM" id="Phobius"/>
    </source>
</evidence>
<evidence type="ECO:0000256" key="3">
    <source>
        <dbReference type="ARBA" id="ARBA00022723"/>
    </source>
</evidence>
<dbReference type="GO" id="GO:0046872">
    <property type="term" value="F:metal ion binding"/>
    <property type="evidence" value="ECO:0007669"/>
    <property type="project" value="UniProtKB-KW"/>
</dbReference>
<dbReference type="CDD" id="cd12797">
    <property type="entry name" value="M23_peptidase"/>
    <property type="match status" value="1"/>
</dbReference>
<keyword evidence="8" id="KW-0812">Transmembrane</keyword>
<feature type="transmembrane region" description="Helical" evidence="8">
    <location>
        <begin position="31"/>
        <end position="52"/>
    </location>
</feature>
<dbReference type="FunFam" id="2.70.70.10:FF:000006">
    <property type="entry name" value="M23 family peptidase"/>
    <property type="match status" value="1"/>
</dbReference>
<keyword evidence="8" id="KW-0472">Membrane</keyword>
<dbReference type="Proteomes" id="UP001063350">
    <property type="component" value="Chromosome"/>
</dbReference>